<dbReference type="CDD" id="cd01347">
    <property type="entry name" value="ligand_gated_channel"/>
    <property type="match status" value="1"/>
</dbReference>
<feature type="domain" description="TonB-dependent receptor plug" evidence="14">
    <location>
        <begin position="75"/>
        <end position="175"/>
    </location>
</feature>
<feature type="signal peptide" evidence="12">
    <location>
        <begin position="1"/>
        <end position="37"/>
    </location>
</feature>
<evidence type="ECO:0000256" key="6">
    <source>
        <dbReference type="ARBA" id="ARBA00023077"/>
    </source>
</evidence>
<keyword evidence="4 10" id="KW-1134">Transmembrane beta strand</keyword>
<gene>
    <name evidence="15" type="primary">putA_2</name>
    <name evidence="15" type="ORF">GCM10025855_15980</name>
</gene>
<evidence type="ECO:0000259" key="14">
    <source>
        <dbReference type="Pfam" id="PF07715"/>
    </source>
</evidence>
<evidence type="ECO:0000313" key="15">
    <source>
        <dbReference type="EMBL" id="GMA82065.1"/>
    </source>
</evidence>
<dbReference type="Gene3D" id="2.170.130.10">
    <property type="entry name" value="TonB-dependent receptor, plug domain"/>
    <property type="match status" value="1"/>
</dbReference>
<dbReference type="InterPro" id="IPR000531">
    <property type="entry name" value="Beta-barrel_TonB"/>
</dbReference>
<keyword evidence="3 10" id="KW-0813">Transport</keyword>
<evidence type="ECO:0000259" key="13">
    <source>
        <dbReference type="Pfam" id="PF00593"/>
    </source>
</evidence>
<dbReference type="PANTHER" id="PTHR32552:SF74">
    <property type="entry name" value="HYDROXAMATE SIDEROPHORE RECEPTOR FHUE"/>
    <property type="match status" value="1"/>
</dbReference>
<comment type="subcellular location">
    <subcellularLocation>
        <location evidence="1 10">Cell outer membrane</location>
        <topology evidence="1 10">Multi-pass membrane protein</topology>
    </subcellularLocation>
</comment>
<accession>A0ABQ6J1R5</accession>
<dbReference type="Pfam" id="PF07715">
    <property type="entry name" value="Plug"/>
    <property type="match status" value="1"/>
</dbReference>
<evidence type="ECO:0000256" key="11">
    <source>
        <dbReference type="RuleBase" id="RU003357"/>
    </source>
</evidence>
<dbReference type="Pfam" id="PF00593">
    <property type="entry name" value="TonB_dep_Rec_b-barrel"/>
    <property type="match status" value="1"/>
</dbReference>
<dbReference type="Gene3D" id="2.40.170.20">
    <property type="entry name" value="TonB-dependent receptor, beta-barrel domain"/>
    <property type="match status" value="1"/>
</dbReference>
<keyword evidence="6 11" id="KW-0798">TonB box</keyword>
<feature type="chain" id="PRO_5046417750" evidence="12">
    <location>
        <begin position="38"/>
        <end position="732"/>
    </location>
</feature>
<dbReference type="NCBIfam" id="TIGR01783">
    <property type="entry name" value="TonB-siderophor"/>
    <property type="match status" value="1"/>
</dbReference>
<evidence type="ECO:0000256" key="2">
    <source>
        <dbReference type="ARBA" id="ARBA00009810"/>
    </source>
</evidence>
<evidence type="ECO:0000256" key="8">
    <source>
        <dbReference type="ARBA" id="ARBA00023170"/>
    </source>
</evidence>
<sequence length="732" mass="81169">MLSYVYFTQTTEKTMRFNLLPLAAAITLALTPLVVLAEEQSTTDTNTQNIEKISVKGKYTVSKTIDTATGLGLSLMETPQSVSILTAERIQDQALNTVVDVVNNAIGLSSSKTDNVRNDFSARGFSVQNYQIDGVPLSWSLGGDAGETVSDVSLYERVEVVRGATGLLTGAGDPSASINLVRKHADSTELQGNIDVATGSWDKKQITADVSNGLNDSGSIRGRMVAKYVNSDSYQDLYQDRKTILYGVIDTDITDNTMLRVGGSYNNNNPKGAMWGALPAVFSDGMATDWDVSTTTAADWSRWETTNINYFANLNHYFSNGWQLVANYNRMEYETTNKMIYMSGLLDKETGAGLSGQRYHSHGESNSDNVDFQLKGDYELFNLQHEMVVGALYSKQKSYADTYEPIRDDMSGWDNKPVDNFFDWGNTAFTEPQWSTNANRQMDMETEQKGFYAATRLTITDDLKLIAGGRISSWNREGVSYGTVTDFGDNGVFVPYIGALYDLTEQHRIYASYTEIFNPQNYKDINGDFLDALEGQAYEIGLKSAYLDDRLHTTVALFQIEQDNLATEAGTITIGGIPTTYYKAAQGTESKGFELEVVGEPVDGWDITAGYSQFKAEDAAGERVATTSPSKQFKLFSTYQFVDLLPELTVGGGVNWQSDSYSESAVTIKQDAYSLVNLMARYDLADNMDLQLNVENLFDEKYYAYMSASSAAYSVYHYGTPRNMTVSFNYRF</sequence>
<dbReference type="InterPro" id="IPR036942">
    <property type="entry name" value="Beta-barrel_TonB_sf"/>
</dbReference>
<keyword evidence="5 10" id="KW-0812">Transmembrane</keyword>
<evidence type="ECO:0000256" key="5">
    <source>
        <dbReference type="ARBA" id="ARBA00022692"/>
    </source>
</evidence>
<feature type="domain" description="TonB-dependent receptor-like beta-barrel" evidence="13">
    <location>
        <begin position="275"/>
        <end position="697"/>
    </location>
</feature>
<evidence type="ECO:0000313" key="16">
    <source>
        <dbReference type="Proteomes" id="UP001157046"/>
    </source>
</evidence>
<dbReference type="EMBL" id="BSUY01000001">
    <property type="protein sequence ID" value="GMA82065.1"/>
    <property type="molecule type" value="Genomic_DNA"/>
</dbReference>
<evidence type="ECO:0000256" key="7">
    <source>
        <dbReference type="ARBA" id="ARBA00023136"/>
    </source>
</evidence>
<keyword evidence="16" id="KW-1185">Reference proteome</keyword>
<comment type="similarity">
    <text evidence="2 10 11">Belongs to the TonB-dependent receptor family.</text>
</comment>
<dbReference type="InterPro" id="IPR012910">
    <property type="entry name" value="Plug_dom"/>
</dbReference>
<comment type="caution">
    <text evidence="15">The sequence shown here is derived from an EMBL/GenBank/DDBJ whole genome shotgun (WGS) entry which is preliminary data.</text>
</comment>
<dbReference type="InterPro" id="IPR039426">
    <property type="entry name" value="TonB-dep_rcpt-like"/>
</dbReference>
<dbReference type="InterPro" id="IPR037066">
    <property type="entry name" value="Plug_dom_sf"/>
</dbReference>
<proteinExistence type="inferred from homology"/>
<evidence type="ECO:0000256" key="9">
    <source>
        <dbReference type="ARBA" id="ARBA00023237"/>
    </source>
</evidence>
<dbReference type="PROSITE" id="PS52016">
    <property type="entry name" value="TONB_DEPENDENT_REC_3"/>
    <property type="match status" value="1"/>
</dbReference>
<keyword evidence="9 10" id="KW-0998">Cell outer membrane</keyword>
<protein>
    <submittedName>
        <fullName evidence="15">TonB-dependent receptor</fullName>
    </submittedName>
</protein>
<dbReference type="Proteomes" id="UP001157046">
    <property type="component" value="Unassembled WGS sequence"/>
</dbReference>
<evidence type="ECO:0000256" key="1">
    <source>
        <dbReference type="ARBA" id="ARBA00004571"/>
    </source>
</evidence>
<keyword evidence="7 10" id="KW-0472">Membrane</keyword>
<evidence type="ECO:0000256" key="12">
    <source>
        <dbReference type="SAM" id="SignalP"/>
    </source>
</evidence>
<dbReference type="SUPFAM" id="SSF56935">
    <property type="entry name" value="Porins"/>
    <property type="match status" value="1"/>
</dbReference>
<evidence type="ECO:0000256" key="3">
    <source>
        <dbReference type="ARBA" id="ARBA00022448"/>
    </source>
</evidence>
<evidence type="ECO:0000256" key="10">
    <source>
        <dbReference type="PROSITE-ProRule" id="PRU01360"/>
    </source>
</evidence>
<dbReference type="InterPro" id="IPR010105">
    <property type="entry name" value="TonB_sidphr_rcpt"/>
</dbReference>
<name>A0ABQ6J1R5_9GAMM</name>
<keyword evidence="12" id="KW-0732">Signal</keyword>
<reference evidence="16" key="1">
    <citation type="journal article" date="2019" name="Int. J. Syst. Evol. Microbiol.">
        <title>The Global Catalogue of Microorganisms (GCM) 10K type strain sequencing project: providing services to taxonomists for standard genome sequencing and annotation.</title>
        <authorList>
            <consortium name="The Broad Institute Genomics Platform"/>
            <consortium name="The Broad Institute Genome Sequencing Center for Infectious Disease"/>
            <person name="Wu L."/>
            <person name="Ma J."/>
        </authorList>
    </citation>
    <scope>NUCLEOTIDE SEQUENCE [LARGE SCALE GENOMIC DNA]</scope>
    <source>
        <strain evidence="16">NBRC 102030</strain>
    </source>
</reference>
<evidence type="ECO:0000256" key="4">
    <source>
        <dbReference type="ARBA" id="ARBA00022452"/>
    </source>
</evidence>
<organism evidence="15 16">
    <name type="scientific">Shewanella glacialipiscicola</name>
    <dbReference type="NCBI Taxonomy" id="614069"/>
    <lineage>
        <taxon>Bacteria</taxon>
        <taxon>Pseudomonadati</taxon>
        <taxon>Pseudomonadota</taxon>
        <taxon>Gammaproteobacteria</taxon>
        <taxon>Alteromonadales</taxon>
        <taxon>Shewanellaceae</taxon>
        <taxon>Shewanella</taxon>
    </lineage>
</organism>
<keyword evidence="8 15" id="KW-0675">Receptor</keyword>
<dbReference type="PANTHER" id="PTHR32552">
    <property type="entry name" value="FERRICHROME IRON RECEPTOR-RELATED"/>
    <property type="match status" value="1"/>
</dbReference>